<organism evidence="1 2">
    <name type="scientific">Edhazardia aedis (strain USNM 41457)</name>
    <name type="common">Microsporidian parasite</name>
    <dbReference type="NCBI Taxonomy" id="1003232"/>
    <lineage>
        <taxon>Eukaryota</taxon>
        <taxon>Fungi</taxon>
        <taxon>Fungi incertae sedis</taxon>
        <taxon>Microsporidia</taxon>
        <taxon>Edhazardia</taxon>
    </lineage>
</organism>
<accession>J9DNE1</accession>
<reference evidence="2" key="2">
    <citation type="submission" date="2015-07" db="EMBL/GenBank/DDBJ databases">
        <title>Contrasting host-pathogen interactions and genome evolution in two generalist and specialist microsporidian pathogens of mosquitoes.</title>
        <authorList>
            <consortium name="The Broad Institute Genomics Platform"/>
            <consortium name="The Broad Institute Genome Sequencing Center for Infectious Disease"/>
            <person name="Cuomo C.A."/>
            <person name="Sanscrainte N.D."/>
            <person name="Goldberg J.M."/>
            <person name="Heiman D."/>
            <person name="Young S."/>
            <person name="Zeng Q."/>
            <person name="Becnel J.J."/>
            <person name="Birren B.W."/>
        </authorList>
    </citation>
    <scope>NUCLEOTIDE SEQUENCE [LARGE SCALE GENOMIC DNA]</scope>
    <source>
        <strain evidence="2">USNM 41457</strain>
    </source>
</reference>
<dbReference type="VEuPathDB" id="MicrosporidiaDB:EDEG_02731"/>
<dbReference type="InParanoid" id="J9DNE1"/>
<evidence type="ECO:0000313" key="2">
    <source>
        <dbReference type="Proteomes" id="UP000003163"/>
    </source>
</evidence>
<proteinExistence type="predicted"/>
<protein>
    <submittedName>
        <fullName evidence="1">Uncharacterized protein</fullName>
    </submittedName>
</protein>
<keyword evidence="2" id="KW-1185">Reference proteome</keyword>
<dbReference type="EMBL" id="AFBI03000052">
    <property type="protein sequence ID" value="EJW02907.1"/>
    <property type="molecule type" value="Genomic_DNA"/>
</dbReference>
<gene>
    <name evidence="1" type="ORF">EDEG_02731</name>
</gene>
<dbReference type="AlphaFoldDB" id="J9DNE1"/>
<comment type="caution">
    <text evidence="1">The sequence shown here is derived from an EMBL/GenBank/DDBJ whole genome shotgun (WGS) entry which is preliminary data.</text>
</comment>
<sequence length="773" mass="92437">MGRFILRSNIALQFAMTKKSKYLLHFYEKLCFDEIAHNDPDFSNCYHYIYSHLKRKHSFFKHKCVEICECLRKKLTNFDDYGLEKRYKLETRSDLKEIINDFKNLRIRQKTKYDTLETLYKQNILSRNRNKVVKAVMRLILKLIMTNTILYYQANIHSKITESIFPVEECSVSELAINAQKYEKELTNSIMEDRYFSFLSISLDQMLNSVEVTENPLNELLEEISIRKEIIEQIFKTNHMKHFRDQILLKISKMKNEIIEFFCNQIYLNKFSEGYGALIDFLGLKKDFFKCIIKIYKEELQTDNDDQQTEKYFIKNALCKMKFLKNLLKNLDLNDADFRVLFRFLEESGFLGFSSWETFRNEFDVALRCKHQRKMYKLVEISKYLTRNDFYIDNMQNDFRIRYFYGKSILKHELKFTKKLDQITFLKYKNSIDNIVRNSNLHIFITEKVQNSELEYHFFDQVLTQKSKFINRITLHNKKYIKINGEEVYNPFFSFPHKIPKFHISPCKIRKQHLKLKTLDNNSSSTLTTQFYEKDKINELENKLILSENKKKLESNMSNKKHIPDQGFNNISSIHEINFKNDDKTINLATYEHSLYEPTFGKKLKSDIIGLCKNNLNIIEENKIFNDQKVVIGNNLLAGLYFDAEKCNEISLMCDKKNRNINDIHLVDVNPNNFFYKNKIVQKIESLNNKDVSDNIDTINVNKISSNRNSMEKTQKKQTIFLIKKPSIQHIKTIYTNLRFFLIYFHLINTTKNHKMFTQIEWQLITLLKNPKQ</sequence>
<dbReference type="Proteomes" id="UP000003163">
    <property type="component" value="Unassembled WGS sequence"/>
</dbReference>
<evidence type="ECO:0000313" key="1">
    <source>
        <dbReference type="EMBL" id="EJW02907.1"/>
    </source>
</evidence>
<reference evidence="1 2" key="1">
    <citation type="submission" date="2011-08" db="EMBL/GenBank/DDBJ databases">
        <authorList>
            <person name="Liu Z.J."/>
            <person name="Shi F.L."/>
            <person name="Lu J.Q."/>
            <person name="Li M."/>
            <person name="Wang Z.L."/>
        </authorList>
    </citation>
    <scope>NUCLEOTIDE SEQUENCE [LARGE SCALE GENOMIC DNA]</scope>
    <source>
        <strain evidence="1 2">USNM 41457</strain>
    </source>
</reference>
<dbReference type="HOGENOM" id="CLU_361696_0_0_1"/>
<name>J9DNE1_EDHAE</name>